<evidence type="ECO:0000256" key="1">
    <source>
        <dbReference type="SAM" id="Phobius"/>
    </source>
</evidence>
<comment type="caution">
    <text evidence="3">The sequence shown here is derived from an EMBL/GenBank/DDBJ whole genome shotgun (WGS) entry which is preliminary data.</text>
</comment>
<evidence type="ECO:0000259" key="2">
    <source>
        <dbReference type="Pfam" id="PF13785"/>
    </source>
</evidence>
<dbReference type="Proteomes" id="UP000637774">
    <property type="component" value="Unassembled WGS sequence"/>
</dbReference>
<organism evidence="3 4">
    <name type="scientific">Hymenobacter frigidus</name>
    <dbReference type="NCBI Taxonomy" id="1524095"/>
    <lineage>
        <taxon>Bacteria</taxon>
        <taxon>Pseudomonadati</taxon>
        <taxon>Bacteroidota</taxon>
        <taxon>Cytophagia</taxon>
        <taxon>Cytophagales</taxon>
        <taxon>Hymenobacteraceae</taxon>
        <taxon>Hymenobacter</taxon>
    </lineage>
</organism>
<evidence type="ECO:0000313" key="4">
    <source>
        <dbReference type="Proteomes" id="UP000637774"/>
    </source>
</evidence>
<reference evidence="4" key="1">
    <citation type="journal article" date="2019" name="Int. J. Syst. Evol. Microbiol.">
        <title>The Global Catalogue of Microorganisms (GCM) 10K type strain sequencing project: providing services to taxonomists for standard genome sequencing and annotation.</title>
        <authorList>
            <consortium name="The Broad Institute Genomics Platform"/>
            <consortium name="The Broad Institute Genome Sequencing Center for Infectious Disease"/>
            <person name="Wu L."/>
            <person name="Ma J."/>
        </authorList>
    </citation>
    <scope>NUCLEOTIDE SEQUENCE [LARGE SCALE GENOMIC DNA]</scope>
    <source>
        <strain evidence="4">CGMCC 1.14966</strain>
    </source>
</reference>
<sequence length="440" mass="48796">MSDTATPRPESAQLACPECGTLITYYDVEGSEYYACASCHAYFKYSGESKPKVLGNYKSVPPPELGLLPIGTTGTLAGQPCRVVGLVERAELARNGKLQYRWLEYQIYQPVTDDYAQLAVFKGHWTVIRPAKQTFKVKSPSTRHARVEVSGETYKIYNRYQSRVVWAVGEFDWNIEGDDQLRFAEYISPPTMLIQERNKDRETWYRAEHIEPRAVAAAFNVKPGDMPAQDGVGAVQPDAVRATIPALTLLTGLALGLLLLAQVLLINRHPPTTLLSENLQVVADTAAAPGTGRVLVSPSFTLGHQAALEIDLTATLSNQWLELPVSLVNEQTGQGFEFTKNIEFYSGVESGENWSEGSRDADAVLAQVPAGRYHLNFYPFTEAGPAAPAIVVRVVADPALWSNFFVVFCLLLLYPLYQYIRRASHETQRWNESDYGPINA</sequence>
<keyword evidence="1" id="KW-0472">Membrane</keyword>
<dbReference type="EMBL" id="BMGY01000006">
    <property type="protein sequence ID" value="GGH81827.1"/>
    <property type="molecule type" value="Genomic_DNA"/>
</dbReference>
<feature type="transmembrane region" description="Helical" evidence="1">
    <location>
        <begin position="246"/>
        <end position="266"/>
    </location>
</feature>
<evidence type="ECO:0000313" key="3">
    <source>
        <dbReference type="EMBL" id="GGH81827.1"/>
    </source>
</evidence>
<keyword evidence="1" id="KW-1133">Transmembrane helix</keyword>
<accession>A0ABQ1ZXH9</accession>
<gene>
    <name evidence="3" type="ORF">GCM10011495_09130</name>
</gene>
<dbReference type="Pfam" id="PF13785">
    <property type="entry name" value="DUF4178"/>
    <property type="match status" value="1"/>
</dbReference>
<protein>
    <recommendedName>
        <fullName evidence="2">DUF4178 domain-containing protein</fullName>
    </recommendedName>
</protein>
<dbReference type="InterPro" id="IPR025235">
    <property type="entry name" value="DUF4178"/>
</dbReference>
<dbReference type="RefSeq" id="WP_188560851.1">
    <property type="nucleotide sequence ID" value="NZ_BMGY01000006.1"/>
</dbReference>
<proteinExistence type="predicted"/>
<feature type="transmembrane region" description="Helical" evidence="1">
    <location>
        <begin position="400"/>
        <end position="420"/>
    </location>
</feature>
<feature type="domain" description="DUF4178" evidence="2">
    <location>
        <begin position="70"/>
        <end position="212"/>
    </location>
</feature>
<name>A0ABQ1ZXH9_9BACT</name>
<keyword evidence="4" id="KW-1185">Reference proteome</keyword>
<keyword evidence="1" id="KW-0812">Transmembrane</keyword>